<organism evidence="2 3">
    <name type="scientific">Macrolepiota fuliginosa MF-IS2</name>
    <dbReference type="NCBI Taxonomy" id="1400762"/>
    <lineage>
        <taxon>Eukaryota</taxon>
        <taxon>Fungi</taxon>
        <taxon>Dikarya</taxon>
        <taxon>Basidiomycota</taxon>
        <taxon>Agaricomycotina</taxon>
        <taxon>Agaricomycetes</taxon>
        <taxon>Agaricomycetidae</taxon>
        <taxon>Agaricales</taxon>
        <taxon>Agaricineae</taxon>
        <taxon>Agaricaceae</taxon>
        <taxon>Macrolepiota</taxon>
    </lineage>
</organism>
<evidence type="ECO:0000256" key="1">
    <source>
        <dbReference type="SAM" id="MobiDB-lite"/>
    </source>
</evidence>
<gene>
    <name evidence="2" type="ORF">P691DRAFT_785833</name>
</gene>
<evidence type="ECO:0000313" key="3">
    <source>
        <dbReference type="Proteomes" id="UP000807342"/>
    </source>
</evidence>
<sequence length="256" mass="28640">MTSPEVNQYIPAWVYMWNQIPIEIPVQYTALEPHTDCRTIYRNQVHNLIIDTPRSIRRRVQTLVNYAQNNRMTPFSIGHSGSPARYCAQLALRNFSGRLGKQTEYSLCLYPPLHLSGFAVAQYISSLAPDFSARSIKRVDESCWSARLKDLQPMPPPHVPAPAPSSKPASDPYLDHPSILSPLAMVVASSQSLLFKLDFTLPTLPWLGFFPAVPGKVGEVPDMATTTEIQATPSPATNVRTLEWKGLEYWTLRCSG</sequence>
<dbReference type="AlphaFoldDB" id="A0A9P5X7Y7"/>
<name>A0A9P5X7Y7_9AGAR</name>
<feature type="region of interest" description="Disordered" evidence="1">
    <location>
        <begin position="151"/>
        <end position="171"/>
    </location>
</feature>
<protein>
    <submittedName>
        <fullName evidence="2">Uncharacterized protein</fullName>
    </submittedName>
</protein>
<dbReference type="Proteomes" id="UP000807342">
    <property type="component" value="Unassembled WGS sequence"/>
</dbReference>
<feature type="compositionally biased region" description="Pro residues" evidence="1">
    <location>
        <begin position="153"/>
        <end position="165"/>
    </location>
</feature>
<comment type="caution">
    <text evidence="2">The sequence shown here is derived from an EMBL/GenBank/DDBJ whole genome shotgun (WGS) entry which is preliminary data.</text>
</comment>
<reference evidence="2" key="1">
    <citation type="submission" date="2020-11" db="EMBL/GenBank/DDBJ databases">
        <authorList>
            <consortium name="DOE Joint Genome Institute"/>
            <person name="Ahrendt S."/>
            <person name="Riley R."/>
            <person name="Andreopoulos W."/>
            <person name="Labutti K."/>
            <person name="Pangilinan J."/>
            <person name="Ruiz-Duenas F.J."/>
            <person name="Barrasa J.M."/>
            <person name="Sanchez-Garcia M."/>
            <person name="Camarero S."/>
            <person name="Miyauchi S."/>
            <person name="Serrano A."/>
            <person name="Linde D."/>
            <person name="Babiker R."/>
            <person name="Drula E."/>
            <person name="Ayuso-Fernandez I."/>
            <person name="Pacheco R."/>
            <person name="Padilla G."/>
            <person name="Ferreira P."/>
            <person name="Barriuso J."/>
            <person name="Kellner H."/>
            <person name="Castanera R."/>
            <person name="Alfaro M."/>
            <person name="Ramirez L."/>
            <person name="Pisabarro A.G."/>
            <person name="Kuo A."/>
            <person name="Tritt A."/>
            <person name="Lipzen A."/>
            <person name="He G."/>
            <person name="Yan M."/>
            <person name="Ng V."/>
            <person name="Cullen D."/>
            <person name="Martin F."/>
            <person name="Rosso M.-N."/>
            <person name="Henrissat B."/>
            <person name="Hibbett D."/>
            <person name="Martinez A.T."/>
            <person name="Grigoriev I.V."/>
        </authorList>
    </citation>
    <scope>NUCLEOTIDE SEQUENCE</scope>
    <source>
        <strain evidence="2">MF-IS2</strain>
    </source>
</reference>
<evidence type="ECO:0000313" key="2">
    <source>
        <dbReference type="EMBL" id="KAF9445001.1"/>
    </source>
</evidence>
<keyword evidence="3" id="KW-1185">Reference proteome</keyword>
<dbReference type="EMBL" id="MU151332">
    <property type="protein sequence ID" value="KAF9445001.1"/>
    <property type="molecule type" value="Genomic_DNA"/>
</dbReference>
<proteinExistence type="predicted"/>
<accession>A0A9P5X7Y7</accession>